<proteinExistence type="predicted"/>
<dbReference type="AlphaFoldDB" id="A0A1G1ZTR8"/>
<dbReference type="EMBL" id="MHJM01000031">
    <property type="protein sequence ID" value="OGY67217.1"/>
    <property type="molecule type" value="Genomic_DNA"/>
</dbReference>
<dbReference type="GO" id="GO:0003676">
    <property type="term" value="F:nucleic acid binding"/>
    <property type="evidence" value="ECO:0007669"/>
    <property type="project" value="InterPro"/>
</dbReference>
<dbReference type="Gene3D" id="3.10.310.30">
    <property type="match status" value="1"/>
</dbReference>
<dbReference type="Pfam" id="PF02272">
    <property type="entry name" value="DHHA1"/>
    <property type="match status" value="1"/>
</dbReference>
<protein>
    <recommendedName>
        <fullName evidence="1">DHHA1 domain-containing protein</fullName>
    </recommendedName>
</protein>
<dbReference type="PANTHER" id="PTHR46922">
    <property type="entry name" value="DHHA1 DOMAIN PROTEIN"/>
    <property type="match status" value="1"/>
</dbReference>
<organism evidence="2 3">
    <name type="scientific">Candidatus Harrisonbacteria bacterium RIFCSPLOWO2_02_FULL_45_10c</name>
    <dbReference type="NCBI Taxonomy" id="1798410"/>
    <lineage>
        <taxon>Bacteria</taxon>
        <taxon>Candidatus Harrisoniibacteriota</taxon>
    </lineage>
</organism>
<dbReference type="InterPro" id="IPR038763">
    <property type="entry name" value="DHH_sf"/>
</dbReference>
<sequence>MIKKPIVILYHADCPDGFGGAWAAWMKFGNQAEYFAVQHQAPPPAGLRSKKIYMIDFTYPLPIVRRLMKQNKRVTSIDHHETARLATKATEHSSYALNHSGAALAWLYFHPKKKMPVLVKHVEDQDLFHFYFPDTRRIMSYEKILPNDFKVWRKFSEDLEKKSSKKRILEIGAALLILENSIVDKVAGQGAELVRFSGHITYAVNSPSFDSQLGVLLYKKRPPMAIVWSRRDGWLKVSLRSDRSVDVSKIAQKYGGGGHVGSAAFRLPGNAKLPWKPLKIVRPKW</sequence>
<accession>A0A1G1ZTR8</accession>
<evidence type="ECO:0000259" key="1">
    <source>
        <dbReference type="Pfam" id="PF02272"/>
    </source>
</evidence>
<name>A0A1G1ZTR8_9BACT</name>
<evidence type="ECO:0000313" key="2">
    <source>
        <dbReference type="EMBL" id="OGY67217.1"/>
    </source>
</evidence>
<evidence type="ECO:0000313" key="3">
    <source>
        <dbReference type="Proteomes" id="UP000176284"/>
    </source>
</evidence>
<comment type="caution">
    <text evidence="2">The sequence shown here is derived from an EMBL/GenBank/DDBJ whole genome shotgun (WGS) entry which is preliminary data.</text>
</comment>
<gene>
    <name evidence="2" type="ORF">A3H63_00200</name>
</gene>
<dbReference type="InterPro" id="IPR003156">
    <property type="entry name" value="DHHA1_dom"/>
</dbReference>
<dbReference type="SUPFAM" id="SSF64182">
    <property type="entry name" value="DHH phosphoesterases"/>
    <property type="match status" value="1"/>
</dbReference>
<dbReference type="Proteomes" id="UP000176284">
    <property type="component" value="Unassembled WGS sequence"/>
</dbReference>
<dbReference type="STRING" id="1798410.A3H63_00200"/>
<dbReference type="PANTHER" id="PTHR46922:SF4">
    <property type="entry name" value="DHHA1 DOMAIN PROTEIN"/>
    <property type="match status" value="1"/>
</dbReference>
<reference evidence="2 3" key="1">
    <citation type="journal article" date="2016" name="Nat. Commun.">
        <title>Thousands of microbial genomes shed light on interconnected biogeochemical processes in an aquifer system.</title>
        <authorList>
            <person name="Anantharaman K."/>
            <person name="Brown C.T."/>
            <person name="Hug L.A."/>
            <person name="Sharon I."/>
            <person name="Castelle C.J."/>
            <person name="Probst A.J."/>
            <person name="Thomas B.C."/>
            <person name="Singh A."/>
            <person name="Wilkins M.J."/>
            <person name="Karaoz U."/>
            <person name="Brodie E.L."/>
            <person name="Williams K.H."/>
            <person name="Hubbard S.S."/>
            <person name="Banfield J.F."/>
        </authorList>
    </citation>
    <scope>NUCLEOTIDE SEQUENCE [LARGE SCALE GENOMIC DNA]</scope>
</reference>
<feature type="domain" description="DHHA1" evidence="1">
    <location>
        <begin position="222"/>
        <end position="271"/>
    </location>
</feature>